<proteinExistence type="predicted"/>
<protein>
    <submittedName>
        <fullName evidence="1">Uncharacterized protein</fullName>
    </submittedName>
</protein>
<dbReference type="Proteomes" id="UP000814140">
    <property type="component" value="Unassembled WGS sequence"/>
</dbReference>
<evidence type="ECO:0000313" key="2">
    <source>
        <dbReference type="Proteomes" id="UP000814140"/>
    </source>
</evidence>
<keyword evidence="2" id="KW-1185">Reference proteome</keyword>
<name>A0ACB8SI27_9AGAM</name>
<dbReference type="EMBL" id="MU277292">
    <property type="protein sequence ID" value="KAI0055441.1"/>
    <property type="molecule type" value="Genomic_DNA"/>
</dbReference>
<accession>A0ACB8SI27</accession>
<sequence>MRLIPKIFRRKKTRREPVDEPDYAEDHRMSPVPSAHILPESEFGMEMGGVHDPEDDDSPENHAGVGTASHRDLDRVTEVDYNHGRQHEPPRERDTRSYRRRREDDYGRRRSRSRSRSKGRNRTRKLVIPDIVVHRPFLVSSN</sequence>
<reference evidence="1" key="2">
    <citation type="journal article" date="2022" name="New Phytol.">
        <title>Evolutionary transition to the ectomycorrhizal habit in the genomes of a hyperdiverse lineage of mushroom-forming fungi.</title>
        <authorList>
            <person name="Looney B."/>
            <person name="Miyauchi S."/>
            <person name="Morin E."/>
            <person name="Drula E."/>
            <person name="Courty P.E."/>
            <person name="Kohler A."/>
            <person name="Kuo A."/>
            <person name="LaButti K."/>
            <person name="Pangilinan J."/>
            <person name="Lipzen A."/>
            <person name="Riley R."/>
            <person name="Andreopoulos W."/>
            <person name="He G."/>
            <person name="Johnson J."/>
            <person name="Nolan M."/>
            <person name="Tritt A."/>
            <person name="Barry K.W."/>
            <person name="Grigoriev I.V."/>
            <person name="Nagy L.G."/>
            <person name="Hibbett D."/>
            <person name="Henrissat B."/>
            <person name="Matheny P.B."/>
            <person name="Labbe J."/>
            <person name="Martin F.M."/>
        </authorList>
    </citation>
    <scope>NUCLEOTIDE SEQUENCE</scope>
    <source>
        <strain evidence="1">HHB10654</strain>
    </source>
</reference>
<organism evidence="1 2">
    <name type="scientific">Artomyces pyxidatus</name>
    <dbReference type="NCBI Taxonomy" id="48021"/>
    <lineage>
        <taxon>Eukaryota</taxon>
        <taxon>Fungi</taxon>
        <taxon>Dikarya</taxon>
        <taxon>Basidiomycota</taxon>
        <taxon>Agaricomycotina</taxon>
        <taxon>Agaricomycetes</taxon>
        <taxon>Russulales</taxon>
        <taxon>Auriscalpiaceae</taxon>
        <taxon>Artomyces</taxon>
    </lineage>
</organism>
<comment type="caution">
    <text evidence="1">The sequence shown here is derived from an EMBL/GenBank/DDBJ whole genome shotgun (WGS) entry which is preliminary data.</text>
</comment>
<gene>
    <name evidence="1" type="ORF">BV25DRAFT_176137</name>
</gene>
<reference evidence="1" key="1">
    <citation type="submission" date="2021-03" db="EMBL/GenBank/DDBJ databases">
        <authorList>
            <consortium name="DOE Joint Genome Institute"/>
            <person name="Ahrendt S."/>
            <person name="Looney B.P."/>
            <person name="Miyauchi S."/>
            <person name="Morin E."/>
            <person name="Drula E."/>
            <person name="Courty P.E."/>
            <person name="Chicoki N."/>
            <person name="Fauchery L."/>
            <person name="Kohler A."/>
            <person name="Kuo A."/>
            <person name="Labutti K."/>
            <person name="Pangilinan J."/>
            <person name="Lipzen A."/>
            <person name="Riley R."/>
            <person name="Andreopoulos W."/>
            <person name="He G."/>
            <person name="Johnson J."/>
            <person name="Barry K.W."/>
            <person name="Grigoriev I.V."/>
            <person name="Nagy L."/>
            <person name="Hibbett D."/>
            <person name="Henrissat B."/>
            <person name="Matheny P.B."/>
            <person name="Labbe J."/>
            <person name="Martin F."/>
        </authorList>
    </citation>
    <scope>NUCLEOTIDE SEQUENCE</scope>
    <source>
        <strain evidence="1">HHB10654</strain>
    </source>
</reference>
<evidence type="ECO:0000313" key="1">
    <source>
        <dbReference type="EMBL" id="KAI0055441.1"/>
    </source>
</evidence>